<evidence type="ECO:0000313" key="1">
    <source>
        <dbReference type="EMBL" id="MBK7675265.1"/>
    </source>
</evidence>
<name>A0A935PXN3_9PROT</name>
<comment type="caution">
    <text evidence="1">The sequence shown here is derived from an EMBL/GenBank/DDBJ whole genome shotgun (WGS) entry which is preliminary data.</text>
</comment>
<dbReference type="InterPro" id="IPR017850">
    <property type="entry name" value="Alkaline_phosphatase_core_sf"/>
</dbReference>
<dbReference type="PANTHER" id="PTHR10151">
    <property type="entry name" value="ECTONUCLEOTIDE PYROPHOSPHATASE/PHOSPHODIESTERASE"/>
    <property type="match status" value="1"/>
</dbReference>
<accession>A0A935PXN3</accession>
<gene>
    <name evidence="1" type="ORF">IPJ27_11190</name>
</gene>
<dbReference type="InterPro" id="IPR023116">
    <property type="entry name" value="Phosphonoacetate_hydro_insert"/>
</dbReference>
<dbReference type="GO" id="GO:0016787">
    <property type="term" value="F:hydrolase activity"/>
    <property type="evidence" value="ECO:0007669"/>
    <property type="project" value="UniProtKB-ARBA"/>
</dbReference>
<sequence length="456" mass="51132">MHRTVVLDVVGLSRRLLSGQQTPRLSALLPNSAPIRTIVPAVTCSVQSTYLTGRLPSSHGIVANGWYFRDLGEVLFWRQSNRLVQGEKLWHEARRRDAAFTVANTFWWYAMNTDADYTVTPRPLYCADGRKLPDCYSFPLDLRARFTSEFGPFPLFQFWGPATSIAASEWIARAAMAIEEQFQPSLQLVYLPHLDYCLQKLGPQGDIAQDLAAIDALCGRLLDFFQERNCRVVILSEYGITPVSRPIHPNRILRQAGLLSLKIDLGRETLDPGSSRAFAVADHQLCHVYVRDRQDIARVRELFTGLPGVEQVLDDAGKQAYGLDHERAGELVLLAAADSWFTYYWWLADALAPDYARTVNIHAKPGYDPCELFLDPAIAFPRLKIATTLARKMLGFRYLMEVIPLDATLVKGSHGRLTDDDADGPLLMSTAPQLLHQDVIAATDVHDLLLQHVFSA</sequence>
<dbReference type="AlphaFoldDB" id="A0A935PXN3"/>
<dbReference type="Proteomes" id="UP000697998">
    <property type="component" value="Unassembled WGS sequence"/>
</dbReference>
<organism evidence="1 2">
    <name type="scientific">Candidatus Accumulibacter proximus</name>
    <dbReference type="NCBI Taxonomy" id="2954385"/>
    <lineage>
        <taxon>Bacteria</taxon>
        <taxon>Pseudomonadati</taxon>
        <taxon>Pseudomonadota</taxon>
        <taxon>Betaproteobacteria</taxon>
        <taxon>Candidatus Accumulibacter</taxon>
    </lineage>
</organism>
<dbReference type="PANTHER" id="PTHR10151:SF120">
    <property type="entry name" value="BIS(5'-ADENOSYL)-TRIPHOSPHATASE"/>
    <property type="match status" value="1"/>
</dbReference>
<protein>
    <submittedName>
        <fullName evidence="1">Alkaline phosphatase family protein</fullName>
    </submittedName>
</protein>
<evidence type="ECO:0000313" key="2">
    <source>
        <dbReference type="Proteomes" id="UP000697998"/>
    </source>
</evidence>
<reference evidence="1 2" key="1">
    <citation type="submission" date="2020-10" db="EMBL/GenBank/DDBJ databases">
        <title>Connecting structure to function with the recovery of over 1000 high-quality activated sludge metagenome-assembled genomes encoding full-length rRNA genes using long-read sequencing.</title>
        <authorList>
            <person name="Singleton C.M."/>
            <person name="Petriglieri F."/>
            <person name="Kristensen J.M."/>
            <person name="Kirkegaard R.H."/>
            <person name="Michaelsen T.Y."/>
            <person name="Andersen M.H."/>
            <person name="Karst S.M."/>
            <person name="Dueholm M.S."/>
            <person name="Nielsen P.H."/>
            <person name="Albertsen M."/>
        </authorList>
    </citation>
    <scope>NUCLEOTIDE SEQUENCE [LARGE SCALE GENOMIC DNA]</scope>
    <source>
        <strain evidence="1">EsbW_18-Q3-R4-48_BATAC.285</strain>
    </source>
</reference>
<dbReference type="SUPFAM" id="SSF53649">
    <property type="entry name" value="Alkaline phosphatase-like"/>
    <property type="match status" value="1"/>
</dbReference>
<proteinExistence type="predicted"/>
<dbReference type="Gene3D" id="3.30.1360.110">
    <property type="entry name" value="Domain 2, Phosphonoacetate Hydrolase"/>
    <property type="match status" value="1"/>
</dbReference>
<dbReference type="Pfam" id="PF01663">
    <property type="entry name" value="Phosphodiest"/>
    <property type="match status" value="1"/>
</dbReference>
<dbReference type="Gene3D" id="3.40.720.10">
    <property type="entry name" value="Alkaline Phosphatase, subunit A"/>
    <property type="match status" value="1"/>
</dbReference>
<dbReference type="EMBL" id="JADJMH010000009">
    <property type="protein sequence ID" value="MBK7675265.1"/>
    <property type="molecule type" value="Genomic_DNA"/>
</dbReference>
<dbReference type="InterPro" id="IPR002591">
    <property type="entry name" value="Phosphodiest/P_Trfase"/>
</dbReference>